<proteinExistence type="predicted"/>
<accession>A0A653KWK8</accession>
<dbReference type="AlphaFoldDB" id="A0A653KWK8"/>
<gene>
    <name evidence="1" type="ORF">AERO8C_150050</name>
</gene>
<sequence>MKSVINCIAGESRLNKHSDQTRLFMLRHPLGHRIDERGQREGEKHHHGPLHIDFIDDAIFEKCLEHLHSGDGHQRVDDDELEGGKVDLAKPVAAKGSALLFRLDKLHIATDSNQDQHLGHQYKVHQGQHACNEVQIGDLENVYRKLIELHGKLHHQQYHADEDANVEGEHHQSAAIEHEIESTHENSDVGNRAK</sequence>
<evidence type="ECO:0000313" key="2">
    <source>
        <dbReference type="Proteomes" id="UP000439123"/>
    </source>
</evidence>
<name>A0A653KWK8_AERVE</name>
<dbReference type="EMBL" id="CABWLC010000007">
    <property type="protein sequence ID" value="VXA83201.1"/>
    <property type="molecule type" value="Genomic_DNA"/>
</dbReference>
<dbReference type="Proteomes" id="UP000439123">
    <property type="component" value="Unassembled WGS sequence"/>
</dbReference>
<protein>
    <submittedName>
        <fullName evidence="1">Uncharacterized protein</fullName>
    </submittedName>
</protein>
<reference evidence="1 2" key="1">
    <citation type="submission" date="2019-10" db="EMBL/GenBank/DDBJ databases">
        <authorList>
            <person name="Karimi E."/>
        </authorList>
    </citation>
    <scope>NUCLEOTIDE SEQUENCE [LARGE SCALE GENOMIC DNA]</scope>
    <source>
        <strain evidence="1">Aeromonas sp. 8C</strain>
    </source>
</reference>
<organism evidence="1 2">
    <name type="scientific">Aeromonas veronii</name>
    <dbReference type="NCBI Taxonomy" id="654"/>
    <lineage>
        <taxon>Bacteria</taxon>
        <taxon>Pseudomonadati</taxon>
        <taxon>Pseudomonadota</taxon>
        <taxon>Gammaproteobacteria</taxon>
        <taxon>Aeromonadales</taxon>
        <taxon>Aeromonadaceae</taxon>
        <taxon>Aeromonas</taxon>
    </lineage>
</organism>
<evidence type="ECO:0000313" key="1">
    <source>
        <dbReference type="EMBL" id="VXA83201.1"/>
    </source>
</evidence>